<proteinExistence type="predicted"/>
<organism evidence="2 3">
    <name type="scientific">Cereibacter sphaeroides</name>
    <name type="common">Rhodobacter sphaeroides</name>
    <dbReference type="NCBI Taxonomy" id="1063"/>
    <lineage>
        <taxon>Bacteria</taxon>
        <taxon>Pseudomonadati</taxon>
        <taxon>Pseudomonadota</taxon>
        <taxon>Alphaproteobacteria</taxon>
        <taxon>Rhodobacterales</taxon>
        <taxon>Paracoccaceae</taxon>
        <taxon>Cereibacter</taxon>
    </lineage>
</organism>
<protein>
    <submittedName>
        <fullName evidence="2">Dihydroorotate dehydrogenase</fullName>
    </submittedName>
</protein>
<feature type="transmembrane region" description="Helical" evidence="1">
    <location>
        <begin position="54"/>
        <end position="78"/>
    </location>
</feature>
<comment type="caution">
    <text evidence="2">The sequence shown here is derived from an EMBL/GenBank/DDBJ whole genome shotgun (WGS) entry which is preliminary data.</text>
</comment>
<evidence type="ECO:0000313" key="3">
    <source>
        <dbReference type="Proteomes" id="UP000266305"/>
    </source>
</evidence>
<dbReference type="Proteomes" id="UP000266305">
    <property type="component" value="Unassembled WGS sequence"/>
</dbReference>
<accession>A0AAX1UHL6</accession>
<evidence type="ECO:0000256" key="1">
    <source>
        <dbReference type="SAM" id="Phobius"/>
    </source>
</evidence>
<dbReference type="EMBL" id="QWGP01000026">
    <property type="protein sequence ID" value="RHZ92155.1"/>
    <property type="molecule type" value="Genomic_DNA"/>
</dbReference>
<name>A0AAX1UHL6_CERSP</name>
<keyword evidence="1" id="KW-1133">Transmembrane helix</keyword>
<sequence length="120" mass="12593">MRDRDLDDLFAEARREAPMPSADLMARILADAAAERPAPAPARSAPRRRLLRPWLLALFGGGGVFAGLATATLAGVWIGMAQPAPVAEALWGGTAGDPLESVDLLPGYDLFASLETPVEG</sequence>
<evidence type="ECO:0000313" key="2">
    <source>
        <dbReference type="EMBL" id="RHZ92155.1"/>
    </source>
</evidence>
<keyword evidence="1" id="KW-0472">Membrane</keyword>
<dbReference type="RefSeq" id="WP_119000989.1">
    <property type="nucleotide sequence ID" value="NZ_QWGP01000026.1"/>
</dbReference>
<gene>
    <name evidence="2" type="ORF">D1114_18175</name>
</gene>
<dbReference type="AlphaFoldDB" id="A0AAX1UHL6"/>
<keyword evidence="1" id="KW-0812">Transmembrane</keyword>
<reference evidence="2 3" key="1">
    <citation type="submission" date="2018-08" db="EMBL/GenBank/DDBJ databases">
        <title>Draft genome sequence of Rhodobacter sphaeroides FY.</title>
        <authorList>
            <person name="Rayyan A."/>
            <person name="Meyer T.E."/>
            <person name="Kyndt J.A."/>
        </authorList>
    </citation>
    <scope>NUCLEOTIDE SEQUENCE [LARGE SCALE GENOMIC DNA]</scope>
    <source>
        <strain evidence="2 3">FY</strain>
    </source>
</reference>